<keyword evidence="2" id="KW-1185">Reference proteome</keyword>
<evidence type="ECO:0000313" key="2">
    <source>
        <dbReference type="Proteomes" id="UP001194696"/>
    </source>
</evidence>
<dbReference type="Gene3D" id="3.80.10.10">
    <property type="entry name" value="Ribonuclease Inhibitor"/>
    <property type="match status" value="1"/>
</dbReference>
<organism evidence="1 2">
    <name type="scientific">Linnemannia gamsii</name>
    <dbReference type="NCBI Taxonomy" id="64522"/>
    <lineage>
        <taxon>Eukaryota</taxon>
        <taxon>Fungi</taxon>
        <taxon>Fungi incertae sedis</taxon>
        <taxon>Mucoromycota</taxon>
        <taxon>Mortierellomycotina</taxon>
        <taxon>Mortierellomycetes</taxon>
        <taxon>Mortierellales</taxon>
        <taxon>Mortierellaceae</taxon>
        <taxon>Linnemannia</taxon>
    </lineage>
</organism>
<dbReference type="InterPro" id="IPR032675">
    <property type="entry name" value="LRR_dom_sf"/>
</dbReference>
<comment type="caution">
    <text evidence="1">The sequence shown here is derived from an EMBL/GenBank/DDBJ whole genome shotgun (WGS) entry which is preliminary data.</text>
</comment>
<evidence type="ECO:0008006" key="3">
    <source>
        <dbReference type="Google" id="ProtNLM"/>
    </source>
</evidence>
<dbReference type="SUPFAM" id="SSF52047">
    <property type="entry name" value="RNI-like"/>
    <property type="match status" value="1"/>
</dbReference>
<dbReference type="Proteomes" id="UP001194696">
    <property type="component" value="Unassembled WGS sequence"/>
</dbReference>
<proteinExistence type="predicted"/>
<accession>A0ABQ7JYW9</accession>
<sequence length="780" mass="88733">MDHLSRLPLECLQHIFKILAHNNESVSFRAFSALVRVNRSIATNVLPYLYHYPHTGIHYSQVIKKGDGTRSLLACLSFTSLPPTLAHYLARDPLLTQAPKPTFDYLSCVRYLHPPAFEKEPLIFLPDKEHTVEEKAYLQGEEYARLRRSICVLPAYVNSYSSEDEFFLHLHNIIVYRETVWSLASPILDQLESLTIPLSDIDRYLEVIGRLSRLERIDIIIDEVYEFRNLLVDEPTRQCKEEAMRSLLQFVENHGRLFVGRLRTVNICDSPIWSGPYRTHFEDIQLQIYRLLPPMPPPRILDHSNWTRLMCHPLTTNLSYVERITALQQQISAPLSDYPRLFQRCRALKSLKISALGKGNFKWAVQEKESAGGGSEDLVPLESLNMRNCDSLTEEVNDIAFAFSNTLQRISVDEGVRGSTTRLGQGWVDMPKLTHLNITVRINRLLLDSLLLAHCPNLIVVNLTDKTQAYQCWDIVSMAPAQLGQLSTLSLQGWPALTFNPTTLHSTSKLGFLSIRSNHIPPFEEQEQSFTAQNDILLEETEAEAGSGTEGSQNEGVIQARVGHRPPWTWDWVLPQLRVLELSGEFAYRFEFRMLRGCPSLEALTLMIYSEQDTHTRVLSEDDFFVIIPATTHPDTTIGRQRVRRPKIKGISAPALRGLTMRGPWVLDDSLVPMFFHGMFPKLSDVVMLNSMGFGLPALVDCLRGKAKHIMQVDVNFPEPSLEEQRELGLYPRMGRKKNNSDTYQVTILFNDVDYLLLRDVATSLAAPFVSPAPSSDVLL</sequence>
<reference evidence="1 2" key="1">
    <citation type="journal article" date="2020" name="Fungal Divers.">
        <title>Resolving the Mortierellaceae phylogeny through synthesis of multi-gene phylogenetics and phylogenomics.</title>
        <authorList>
            <person name="Vandepol N."/>
            <person name="Liber J."/>
            <person name="Desiro A."/>
            <person name="Na H."/>
            <person name="Kennedy M."/>
            <person name="Barry K."/>
            <person name="Grigoriev I.V."/>
            <person name="Miller A.N."/>
            <person name="O'Donnell K."/>
            <person name="Stajich J.E."/>
            <person name="Bonito G."/>
        </authorList>
    </citation>
    <scope>NUCLEOTIDE SEQUENCE [LARGE SCALE GENOMIC DNA]</scope>
    <source>
        <strain evidence="1 2">AD045</strain>
    </source>
</reference>
<dbReference type="EMBL" id="JAAAIM010000463">
    <property type="protein sequence ID" value="KAG0287736.1"/>
    <property type="molecule type" value="Genomic_DNA"/>
</dbReference>
<protein>
    <recommendedName>
        <fullName evidence="3">F-box domain-containing protein</fullName>
    </recommendedName>
</protein>
<name>A0ABQ7JYW9_9FUNG</name>
<gene>
    <name evidence="1" type="ORF">BGZ96_008366</name>
</gene>
<evidence type="ECO:0000313" key="1">
    <source>
        <dbReference type="EMBL" id="KAG0287736.1"/>
    </source>
</evidence>